<dbReference type="GO" id="GO:0003700">
    <property type="term" value="F:DNA-binding transcription factor activity"/>
    <property type="evidence" value="ECO:0007669"/>
    <property type="project" value="TreeGrafter"/>
</dbReference>
<reference evidence="5 6" key="2">
    <citation type="journal article" date="2016" name="Science">
        <title>A bacterium that degrades and assimilates poly(ethylene terephthalate).</title>
        <authorList>
            <person name="Yoshida S."/>
            <person name="Hiraga K."/>
            <person name="Takehana T."/>
            <person name="Taniguchi I."/>
            <person name="Yamaji H."/>
            <person name="Maeda Y."/>
            <person name="Toyohara K."/>
            <person name="Miyamoto K."/>
            <person name="Kimura Y."/>
            <person name="Oda K."/>
        </authorList>
    </citation>
    <scope>NUCLEOTIDE SEQUENCE [LARGE SCALE GENOMIC DNA]</scope>
    <source>
        <strain evidence="6">NBRC 110686 / TISTR 2288 / 201-F6</strain>
    </source>
</reference>
<keyword evidence="6" id="KW-1185">Reference proteome</keyword>
<dbReference type="Proteomes" id="UP000037660">
    <property type="component" value="Unassembled WGS sequence"/>
</dbReference>
<dbReference type="SUPFAM" id="SSF51206">
    <property type="entry name" value="cAMP-binding domain-like"/>
    <property type="match status" value="1"/>
</dbReference>
<dbReference type="AlphaFoldDB" id="A0A0K8P7D7"/>
<protein>
    <submittedName>
        <fullName evidence="5">Transcriptional regulator, Crp/Fnr family</fullName>
    </submittedName>
</protein>
<dbReference type="OrthoDB" id="8558412at2"/>
<dbReference type="PANTHER" id="PTHR24567:SF68">
    <property type="entry name" value="DNA-BINDING TRANSCRIPTIONAL DUAL REGULATOR CRP"/>
    <property type="match status" value="1"/>
</dbReference>
<dbReference type="STRING" id="1547922.ISF6_4999"/>
<dbReference type="InterPro" id="IPR012318">
    <property type="entry name" value="HTH_CRP"/>
</dbReference>
<dbReference type="InterPro" id="IPR036388">
    <property type="entry name" value="WH-like_DNA-bd_sf"/>
</dbReference>
<dbReference type="InterPro" id="IPR036390">
    <property type="entry name" value="WH_DNA-bd_sf"/>
</dbReference>
<feature type="domain" description="Cyclic nucleotide-binding" evidence="4">
    <location>
        <begin position="13"/>
        <end position="133"/>
    </location>
</feature>
<dbReference type="Gene3D" id="2.60.120.10">
    <property type="entry name" value="Jelly Rolls"/>
    <property type="match status" value="1"/>
</dbReference>
<evidence type="ECO:0000313" key="5">
    <source>
        <dbReference type="EMBL" id="GAP38541.1"/>
    </source>
</evidence>
<dbReference type="Pfam" id="PF13545">
    <property type="entry name" value="HTH_Crp_2"/>
    <property type="match status" value="1"/>
</dbReference>
<dbReference type="SMART" id="SM00100">
    <property type="entry name" value="cNMP"/>
    <property type="match status" value="1"/>
</dbReference>
<dbReference type="GO" id="GO:0003677">
    <property type="term" value="F:DNA binding"/>
    <property type="evidence" value="ECO:0007669"/>
    <property type="project" value="UniProtKB-KW"/>
</dbReference>
<keyword evidence="2" id="KW-0238">DNA-binding</keyword>
<keyword evidence="3" id="KW-0804">Transcription</keyword>
<dbReference type="InterPro" id="IPR018490">
    <property type="entry name" value="cNMP-bd_dom_sf"/>
</dbReference>
<dbReference type="InterPro" id="IPR014710">
    <property type="entry name" value="RmlC-like_jellyroll"/>
</dbReference>
<dbReference type="EMBL" id="BBYR01000079">
    <property type="protein sequence ID" value="GAP38541.1"/>
    <property type="molecule type" value="Genomic_DNA"/>
</dbReference>
<dbReference type="PANTHER" id="PTHR24567">
    <property type="entry name" value="CRP FAMILY TRANSCRIPTIONAL REGULATORY PROTEIN"/>
    <property type="match status" value="1"/>
</dbReference>
<proteinExistence type="predicted"/>
<gene>
    <name evidence="5" type="ORF">ISF6_4999</name>
</gene>
<dbReference type="Pfam" id="PF00027">
    <property type="entry name" value="cNMP_binding"/>
    <property type="match status" value="1"/>
</dbReference>
<accession>A0A0K8P7D7</accession>
<dbReference type="RefSeq" id="WP_054022405.1">
    <property type="nucleotide sequence ID" value="NZ_BBYR01000079.1"/>
</dbReference>
<keyword evidence="1" id="KW-0805">Transcription regulation</keyword>
<comment type="caution">
    <text evidence="5">The sequence shown here is derived from an EMBL/GenBank/DDBJ whole genome shotgun (WGS) entry which is preliminary data.</text>
</comment>
<evidence type="ECO:0000256" key="2">
    <source>
        <dbReference type="ARBA" id="ARBA00023125"/>
    </source>
</evidence>
<dbReference type="InterPro" id="IPR050397">
    <property type="entry name" value="Env_Response_Regulators"/>
</dbReference>
<evidence type="ECO:0000259" key="4">
    <source>
        <dbReference type="PROSITE" id="PS50042"/>
    </source>
</evidence>
<dbReference type="Gene3D" id="1.10.10.10">
    <property type="entry name" value="Winged helix-like DNA-binding domain superfamily/Winged helix DNA-binding domain"/>
    <property type="match status" value="1"/>
</dbReference>
<dbReference type="PROSITE" id="PS50042">
    <property type="entry name" value="CNMP_BINDING_3"/>
    <property type="match status" value="1"/>
</dbReference>
<dbReference type="SUPFAM" id="SSF46785">
    <property type="entry name" value="Winged helix' DNA-binding domain"/>
    <property type="match status" value="1"/>
</dbReference>
<evidence type="ECO:0000313" key="6">
    <source>
        <dbReference type="Proteomes" id="UP000037660"/>
    </source>
</evidence>
<evidence type="ECO:0000256" key="1">
    <source>
        <dbReference type="ARBA" id="ARBA00023015"/>
    </source>
</evidence>
<evidence type="ECO:0000256" key="3">
    <source>
        <dbReference type="ARBA" id="ARBA00023163"/>
    </source>
</evidence>
<dbReference type="InterPro" id="IPR000595">
    <property type="entry name" value="cNMP-bd_dom"/>
</dbReference>
<dbReference type="GO" id="GO:0005829">
    <property type="term" value="C:cytosol"/>
    <property type="evidence" value="ECO:0007669"/>
    <property type="project" value="TreeGrafter"/>
</dbReference>
<organism evidence="5 6">
    <name type="scientific">Piscinibacter sakaiensis</name>
    <name type="common">Ideonella sakaiensis</name>
    <dbReference type="NCBI Taxonomy" id="1547922"/>
    <lineage>
        <taxon>Bacteria</taxon>
        <taxon>Pseudomonadati</taxon>
        <taxon>Pseudomonadota</taxon>
        <taxon>Betaproteobacteria</taxon>
        <taxon>Burkholderiales</taxon>
        <taxon>Sphaerotilaceae</taxon>
        <taxon>Piscinibacter</taxon>
    </lineage>
</organism>
<sequence>MVEPDVFRAVAIWSRQLEPRAFETARQGMTLRRYARGQCLFLEGQAFDAWPGIVEGLVKLCHRTEDGREVTYTGVHAGGWFGEGTVLKGEPRRYEVIALRDTTVALLDRASFLWLFENSVRFNHFLVGQLSERLGQFMGLLENDRLRDPVARVARALASLLNPVLYPEAGMRLVLSQEEVGLLAGVSRGVANRTLRALCAAGALEVAYGAITVLDLEQLRSFG</sequence>
<name>A0A0K8P7D7_PISS1</name>
<dbReference type="CDD" id="cd00038">
    <property type="entry name" value="CAP_ED"/>
    <property type="match status" value="1"/>
</dbReference>
<reference evidence="6" key="1">
    <citation type="submission" date="2015-07" db="EMBL/GenBank/DDBJ databases">
        <title>Discovery of a poly(ethylene terephthalate assimilation.</title>
        <authorList>
            <person name="Yoshida S."/>
            <person name="Hiraga K."/>
            <person name="Takehana T."/>
            <person name="Taniguchi I."/>
            <person name="Yamaji H."/>
            <person name="Maeda Y."/>
            <person name="Toyohara K."/>
            <person name="Miyamoto K."/>
            <person name="Kimura Y."/>
            <person name="Oda K."/>
        </authorList>
    </citation>
    <scope>NUCLEOTIDE SEQUENCE [LARGE SCALE GENOMIC DNA]</scope>
    <source>
        <strain evidence="6">NBRC 110686 / TISTR 2288 / 201-F6</strain>
    </source>
</reference>